<evidence type="ECO:0008006" key="6">
    <source>
        <dbReference type="Google" id="ProtNLM"/>
    </source>
</evidence>
<organism evidence="4 5">
    <name type="scientific">Saponaria officinalis</name>
    <name type="common">Common soapwort</name>
    <name type="synonym">Lychnis saponaria</name>
    <dbReference type="NCBI Taxonomy" id="3572"/>
    <lineage>
        <taxon>Eukaryota</taxon>
        <taxon>Viridiplantae</taxon>
        <taxon>Streptophyta</taxon>
        <taxon>Embryophyta</taxon>
        <taxon>Tracheophyta</taxon>
        <taxon>Spermatophyta</taxon>
        <taxon>Magnoliopsida</taxon>
        <taxon>eudicotyledons</taxon>
        <taxon>Gunneridae</taxon>
        <taxon>Pentapetalae</taxon>
        <taxon>Caryophyllales</taxon>
        <taxon>Caryophyllaceae</taxon>
        <taxon>Caryophylleae</taxon>
        <taxon>Saponaria</taxon>
    </lineage>
</organism>
<evidence type="ECO:0000313" key="5">
    <source>
        <dbReference type="Proteomes" id="UP001443914"/>
    </source>
</evidence>
<evidence type="ECO:0000256" key="2">
    <source>
        <dbReference type="ARBA" id="ARBA00022771"/>
    </source>
</evidence>
<dbReference type="InterPro" id="IPR011011">
    <property type="entry name" value="Znf_FYVE_PHD"/>
</dbReference>
<evidence type="ECO:0000313" key="4">
    <source>
        <dbReference type="EMBL" id="KAK9691644.1"/>
    </source>
</evidence>
<proteinExistence type="predicted"/>
<sequence length="194" mass="21553">MAKKQQFQIKLCYVCGHEGYKELLVRCANCTQQAIHKYCLGVVPGSDGDTGDTYWLCYDCSPATVSDDISTSNLEQYNNQIIVIEEQPKPLCSIFPKGHHKSANEEEPTEIVSGAILIVSSSGETMIYDETDISNLINIASTNDEEIMSDNKVEGGRTLSAKPKIAKMRSELGAFGWRRSPRFKRHASKRLAVC</sequence>
<dbReference type="InterPro" id="IPR013083">
    <property type="entry name" value="Znf_RING/FYVE/PHD"/>
</dbReference>
<comment type="caution">
    <text evidence="4">The sequence shown here is derived from an EMBL/GenBank/DDBJ whole genome shotgun (WGS) entry which is preliminary data.</text>
</comment>
<dbReference type="GO" id="GO:0008270">
    <property type="term" value="F:zinc ion binding"/>
    <property type="evidence" value="ECO:0007669"/>
    <property type="project" value="UniProtKB-KW"/>
</dbReference>
<dbReference type="Gene3D" id="3.30.40.10">
    <property type="entry name" value="Zinc/RING finger domain, C3HC4 (zinc finger)"/>
    <property type="match status" value="1"/>
</dbReference>
<dbReference type="Proteomes" id="UP001443914">
    <property type="component" value="Unassembled WGS sequence"/>
</dbReference>
<keyword evidence="1" id="KW-0479">Metal-binding</keyword>
<accession>A0AAW1INM4</accession>
<evidence type="ECO:0000256" key="3">
    <source>
        <dbReference type="ARBA" id="ARBA00022833"/>
    </source>
</evidence>
<keyword evidence="3" id="KW-0862">Zinc</keyword>
<dbReference type="EMBL" id="JBDFQZ010000009">
    <property type="protein sequence ID" value="KAK9691644.1"/>
    <property type="molecule type" value="Genomic_DNA"/>
</dbReference>
<reference evidence="4" key="1">
    <citation type="submission" date="2024-03" db="EMBL/GenBank/DDBJ databases">
        <title>WGS assembly of Saponaria officinalis var. Norfolk2.</title>
        <authorList>
            <person name="Jenkins J."/>
            <person name="Shu S."/>
            <person name="Grimwood J."/>
            <person name="Barry K."/>
            <person name="Goodstein D."/>
            <person name="Schmutz J."/>
            <person name="Leebens-Mack J."/>
            <person name="Osbourn A."/>
        </authorList>
    </citation>
    <scope>NUCLEOTIDE SEQUENCE [LARGE SCALE GENOMIC DNA]</scope>
    <source>
        <strain evidence="4">JIC</strain>
    </source>
</reference>
<protein>
    <recommendedName>
        <fullName evidence="6">Zinc finger PHD-type domain-containing protein</fullName>
    </recommendedName>
</protein>
<dbReference type="AlphaFoldDB" id="A0AAW1INM4"/>
<name>A0AAW1INM4_SAPOF</name>
<keyword evidence="5" id="KW-1185">Reference proteome</keyword>
<dbReference type="SUPFAM" id="SSF57903">
    <property type="entry name" value="FYVE/PHD zinc finger"/>
    <property type="match status" value="1"/>
</dbReference>
<gene>
    <name evidence="4" type="ORF">RND81_09G209700</name>
</gene>
<keyword evidence="2" id="KW-0863">Zinc-finger</keyword>
<evidence type="ECO:0000256" key="1">
    <source>
        <dbReference type="ARBA" id="ARBA00022723"/>
    </source>
</evidence>